<feature type="transmembrane region" description="Helical" evidence="5">
    <location>
        <begin position="336"/>
        <end position="359"/>
    </location>
</feature>
<proteinExistence type="predicted"/>
<dbReference type="GO" id="GO:0140359">
    <property type="term" value="F:ABC-type transporter activity"/>
    <property type="evidence" value="ECO:0007669"/>
    <property type="project" value="InterPro"/>
</dbReference>
<dbReference type="Proteomes" id="UP000515703">
    <property type="component" value="Chromosome"/>
</dbReference>
<keyword evidence="4 5" id="KW-0472">Membrane</keyword>
<evidence type="ECO:0000256" key="3">
    <source>
        <dbReference type="ARBA" id="ARBA00022989"/>
    </source>
</evidence>
<name>A0A7I8DW59_9FIRM</name>
<protein>
    <recommendedName>
        <fullName evidence="6">ABC-2 type transporter transmembrane domain-containing protein</fullName>
    </recommendedName>
</protein>
<dbReference type="KEGG" id="acht:bsdcttw_35970"/>
<evidence type="ECO:0000313" key="7">
    <source>
        <dbReference type="EMBL" id="BCK00557.1"/>
    </source>
</evidence>
<feature type="transmembrane region" description="Helical" evidence="5">
    <location>
        <begin position="251"/>
        <end position="271"/>
    </location>
</feature>
<dbReference type="AlphaFoldDB" id="A0A7I8DW59"/>
<evidence type="ECO:0000256" key="5">
    <source>
        <dbReference type="SAM" id="Phobius"/>
    </source>
</evidence>
<dbReference type="Pfam" id="PF12698">
    <property type="entry name" value="ABC2_membrane_3"/>
    <property type="match status" value="1"/>
</dbReference>
<sequence length="366" mass="42013">MNYWELIIARTKLLCRRKKIIIFTLVLPLFVMGIINFMFDTLPDRRDTQRIELGIVAGDDIKLPYSFLKGEEFHLVYGTREKMQTLLKEEKIDAYITTGNEVKLYINDMGYKQSIIKGYLDSEAQRNLKLDSSKQDESFDKTSESSQINQSNLIVSMTVPMTLPDKKILAFLYITASLCILGARWGFEEMKELVPEHSGIGKKLRFSSAPKWKVFLIHFSCVYILQTVCILIFSFIIISTIGNGLQLRRELYFLTAALGSLGGILTGLLIGSIKKLNLKVKDIMLNIIMVVMILAAFFTPAASRYYITSNLPYIKLINPPSLITEMLYCITLQDGFFLLIKDGLLLLLYNLIIIVWIYIKYKRQEE</sequence>
<comment type="subcellular location">
    <subcellularLocation>
        <location evidence="1">Membrane</location>
        <topology evidence="1">Multi-pass membrane protein</topology>
    </subcellularLocation>
</comment>
<feature type="transmembrane region" description="Helical" evidence="5">
    <location>
        <begin position="283"/>
        <end position="307"/>
    </location>
</feature>
<gene>
    <name evidence="7" type="ORF">bsdcttw_35970</name>
</gene>
<evidence type="ECO:0000256" key="1">
    <source>
        <dbReference type="ARBA" id="ARBA00004141"/>
    </source>
</evidence>
<feature type="transmembrane region" description="Helical" evidence="5">
    <location>
        <begin position="20"/>
        <end position="39"/>
    </location>
</feature>
<dbReference type="RefSeq" id="WP_185256215.1">
    <property type="nucleotide sequence ID" value="NZ_AP023368.1"/>
</dbReference>
<keyword evidence="8" id="KW-1185">Reference proteome</keyword>
<evidence type="ECO:0000256" key="4">
    <source>
        <dbReference type="ARBA" id="ARBA00023136"/>
    </source>
</evidence>
<organism evidence="7 8">
    <name type="scientific">Anaerocolumna chitinilytica</name>
    <dbReference type="NCBI Taxonomy" id="1727145"/>
    <lineage>
        <taxon>Bacteria</taxon>
        <taxon>Bacillati</taxon>
        <taxon>Bacillota</taxon>
        <taxon>Clostridia</taxon>
        <taxon>Lachnospirales</taxon>
        <taxon>Lachnospiraceae</taxon>
        <taxon>Anaerocolumna</taxon>
    </lineage>
</organism>
<dbReference type="GO" id="GO:0016020">
    <property type="term" value="C:membrane"/>
    <property type="evidence" value="ECO:0007669"/>
    <property type="project" value="UniProtKB-SubCell"/>
</dbReference>
<evidence type="ECO:0000256" key="2">
    <source>
        <dbReference type="ARBA" id="ARBA00022692"/>
    </source>
</evidence>
<feature type="transmembrane region" description="Helical" evidence="5">
    <location>
        <begin position="214"/>
        <end position="239"/>
    </location>
</feature>
<dbReference type="EMBL" id="AP023368">
    <property type="protein sequence ID" value="BCK00557.1"/>
    <property type="molecule type" value="Genomic_DNA"/>
</dbReference>
<accession>A0A7I8DW59</accession>
<reference evidence="7 8" key="2">
    <citation type="submission" date="2020-08" db="EMBL/GenBank/DDBJ databases">
        <authorList>
            <person name="Ueki A."/>
            <person name="Tonouchi A."/>
        </authorList>
    </citation>
    <scope>NUCLEOTIDE SEQUENCE [LARGE SCALE GENOMIC DNA]</scope>
    <source>
        <strain evidence="7 8">CTTW</strain>
    </source>
</reference>
<feature type="transmembrane region" description="Helical" evidence="5">
    <location>
        <begin position="168"/>
        <end position="187"/>
    </location>
</feature>
<evidence type="ECO:0000259" key="6">
    <source>
        <dbReference type="Pfam" id="PF12698"/>
    </source>
</evidence>
<evidence type="ECO:0000313" key="8">
    <source>
        <dbReference type="Proteomes" id="UP000515703"/>
    </source>
</evidence>
<dbReference type="InterPro" id="IPR013525">
    <property type="entry name" value="ABC2_TM"/>
</dbReference>
<keyword evidence="3 5" id="KW-1133">Transmembrane helix</keyword>
<keyword evidence="2 5" id="KW-0812">Transmembrane</keyword>
<reference evidence="7 8" key="1">
    <citation type="submission" date="2020-08" db="EMBL/GenBank/DDBJ databases">
        <title>Draft genome sequencing of an Anaerocolumna strain isolated from anoxic soil subjected to BSD treatment.</title>
        <authorList>
            <person name="Uek A."/>
            <person name="Tonouchi A."/>
        </authorList>
    </citation>
    <scope>NUCLEOTIDE SEQUENCE [LARGE SCALE GENOMIC DNA]</scope>
    <source>
        <strain evidence="7 8">CTTW</strain>
    </source>
</reference>
<feature type="domain" description="ABC-2 type transporter transmembrane" evidence="6">
    <location>
        <begin position="18"/>
        <end position="356"/>
    </location>
</feature>